<dbReference type="Gene3D" id="2.60.40.1120">
    <property type="entry name" value="Carboxypeptidase-like, regulatory domain"/>
    <property type="match status" value="1"/>
</dbReference>
<keyword evidence="2" id="KW-1185">Reference proteome</keyword>
<evidence type="ECO:0000313" key="1">
    <source>
        <dbReference type="EMBL" id="MEP0947493.1"/>
    </source>
</evidence>
<accession>A0ABV0K6F2</accession>
<name>A0ABV0K6F2_9CYAN</name>
<evidence type="ECO:0000313" key="2">
    <source>
        <dbReference type="Proteomes" id="UP001482513"/>
    </source>
</evidence>
<comment type="caution">
    <text evidence="1">The sequence shown here is derived from an EMBL/GenBank/DDBJ whole genome shotgun (WGS) entry which is preliminary data.</text>
</comment>
<dbReference type="Proteomes" id="UP001482513">
    <property type="component" value="Unassembled WGS sequence"/>
</dbReference>
<dbReference type="SUPFAM" id="SSF117074">
    <property type="entry name" value="Hypothetical protein PA1324"/>
    <property type="match status" value="1"/>
</dbReference>
<gene>
    <name evidence="1" type="ORF">NC992_11475</name>
</gene>
<dbReference type="RefSeq" id="WP_190702515.1">
    <property type="nucleotide sequence ID" value="NZ_JAMPKX010000004.1"/>
</dbReference>
<proteinExistence type="predicted"/>
<organism evidence="1 2">
    <name type="scientific">Leptolyngbya subtilissima DQ-A4</name>
    <dbReference type="NCBI Taxonomy" id="2933933"/>
    <lineage>
        <taxon>Bacteria</taxon>
        <taxon>Bacillati</taxon>
        <taxon>Cyanobacteriota</taxon>
        <taxon>Cyanophyceae</taxon>
        <taxon>Leptolyngbyales</taxon>
        <taxon>Leptolyngbyaceae</taxon>
        <taxon>Leptolyngbya group</taxon>
        <taxon>Leptolyngbya</taxon>
    </lineage>
</organism>
<sequence>MPGSQTANQPLPNVARPYRVAIAGTITNAATGDIMPQAVVRITAAPAAFAEGVMALLVAAIAHRPDVQAYYGDLIAEWQRSSDPLATAQRLLDCLEQPLALARPDQTQSGGDGHYCFYDLPAGSYTLTATYILPHRGQGVTSAQVEVCPSDRRLSFAAVDLAISLVPGACPLTVVGDCSPSRFMEGPEQFWHVPAHPKVETLSH</sequence>
<dbReference type="EMBL" id="JAMPKX010000004">
    <property type="protein sequence ID" value="MEP0947493.1"/>
    <property type="molecule type" value="Genomic_DNA"/>
</dbReference>
<reference evidence="1 2" key="1">
    <citation type="submission" date="2022-04" db="EMBL/GenBank/DDBJ databases">
        <title>Positive selection, recombination, and allopatry shape intraspecific diversity of widespread and dominant cyanobacteria.</title>
        <authorList>
            <person name="Wei J."/>
            <person name="Shu W."/>
            <person name="Hu C."/>
        </authorList>
    </citation>
    <scope>NUCLEOTIDE SEQUENCE [LARGE SCALE GENOMIC DNA]</scope>
    <source>
        <strain evidence="1 2">DQ-A4</strain>
    </source>
</reference>
<protein>
    <submittedName>
        <fullName evidence="1">Carboxypeptidase-like regulatory domain-containing protein</fullName>
    </submittedName>
</protein>